<evidence type="ECO:0000259" key="1">
    <source>
        <dbReference type="Pfam" id="PF04545"/>
    </source>
</evidence>
<dbReference type="Gene3D" id="1.10.10.10">
    <property type="entry name" value="Winged helix-like DNA-binding domain superfamily/Winged helix DNA-binding domain"/>
    <property type="match status" value="1"/>
</dbReference>
<dbReference type="SUPFAM" id="SSF88659">
    <property type="entry name" value="Sigma3 and sigma4 domains of RNA polymerase sigma factors"/>
    <property type="match status" value="1"/>
</dbReference>
<organism evidence="2 3">
    <name type="scientific">Dermacoccus abyssi</name>
    <dbReference type="NCBI Taxonomy" id="322596"/>
    <lineage>
        <taxon>Bacteria</taxon>
        <taxon>Bacillati</taxon>
        <taxon>Actinomycetota</taxon>
        <taxon>Actinomycetes</taxon>
        <taxon>Micrococcales</taxon>
        <taxon>Dermacoccaceae</taxon>
        <taxon>Dermacoccus</taxon>
    </lineage>
</organism>
<sequence length="40" mass="4636">MCEEPRYGVTRERIRQIESNALKALREHGGFTEPSTWLSS</sequence>
<dbReference type="AlphaFoldDB" id="A0A417Z2H1"/>
<evidence type="ECO:0000313" key="2">
    <source>
        <dbReference type="EMBL" id="RHW44242.1"/>
    </source>
</evidence>
<dbReference type="InterPro" id="IPR007630">
    <property type="entry name" value="RNA_pol_sigma70_r4"/>
</dbReference>
<dbReference type="GO" id="GO:0003700">
    <property type="term" value="F:DNA-binding transcription factor activity"/>
    <property type="evidence" value="ECO:0007669"/>
    <property type="project" value="InterPro"/>
</dbReference>
<dbReference type="InterPro" id="IPR036388">
    <property type="entry name" value="WH-like_DNA-bd_sf"/>
</dbReference>
<dbReference type="Proteomes" id="UP000285376">
    <property type="component" value="Unassembled WGS sequence"/>
</dbReference>
<gene>
    <name evidence="2" type="ORF">D1832_13060</name>
</gene>
<accession>A0A417Z2H1</accession>
<name>A0A417Z2H1_9MICO</name>
<dbReference type="GO" id="GO:0006352">
    <property type="term" value="P:DNA-templated transcription initiation"/>
    <property type="evidence" value="ECO:0007669"/>
    <property type="project" value="InterPro"/>
</dbReference>
<evidence type="ECO:0000313" key="3">
    <source>
        <dbReference type="Proteomes" id="UP000285376"/>
    </source>
</evidence>
<feature type="domain" description="RNA polymerase sigma-70 region 4" evidence="1">
    <location>
        <begin position="6"/>
        <end position="27"/>
    </location>
</feature>
<dbReference type="RefSeq" id="WP_118914706.1">
    <property type="nucleotide sequence ID" value="NZ_CBCRVH010000019.1"/>
</dbReference>
<reference evidence="2 3" key="1">
    <citation type="submission" date="2018-08" db="EMBL/GenBank/DDBJ databases">
        <title>Whole genome sequence analysis of Dermacoccus abyssi bacteria isolated from Deep Mariana trench Micromonospora spp reveals genes involved in the environmental adaptation and production of secondary metabolites.</title>
        <authorList>
            <person name="Abdel-Mageed W.M."/>
            <person name="Lehri B."/>
            <person name="Nouioui I."/>
            <person name="Goodfellow I."/>
            <person name="Jaspars M."/>
            <person name="Karlyshev A."/>
        </authorList>
    </citation>
    <scope>NUCLEOTIDE SEQUENCE [LARGE SCALE GENOMIC DNA]</scope>
    <source>
        <strain evidence="2 3">MT1.1</strain>
    </source>
</reference>
<comment type="caution">
    <text evidence="2">The sequence shown here is derived from an EMBL/GenBank/DDBJ whole genome shotgun (WGS) entry which is preliminary data.</text>
</comment>
<dbReference type="InterPro" id="IPR013324">
    <property type="entry name" value="RNA_pol_sigma_r3/r4-like"/>
</dbReference>
<dbReference type="Pfam" id="PF04545">
    <property type="entry name" value="Sigma70_r4"/>
    <property type="match status" value="1"/>
</dbReference>
<dbReference type="EMBL" id="QWLM01000019">
    <property type="protein sequence ID" value="RHW44242.1"/>
    <property type="molecule type" value="Genomic_DNA"/>
</dbReference>
<proteinExistence type="predicted"/>
<protein>
    <recommendedName>
        <fullName evidence="1">RNA polymerase sigma-70 region 4 domain-containing protein</fullName>
    </recommendedName>
</protein>